<protein>
    <submittedName>
        <fullName evidence="1">Uncharacterized protein</fullName>
    </submittedName>
</protein>
<comment type="caution">
    <text evidence="1">The sequence shown here is derived from an EMBL/GenBank/DDBJ whole genome shotgun (WGS) entry which is preliminary data.</text>
</comment>
<sequence>IEPDKKKHAKYYDALEKDSKLEKQWEEEDQRNLHRLVDIRGFLWT</sequence>
<gene>
    <name evidence="1" type="ORF">S01H1_81156</name>
</gene>
<dbReference type="AlphaFoldDB" id="X0YVH6"/>
<organism evidence="1">
    <name type="scientific">marine sediment metagenome</name>
    <dbReference type="NCBI Taxonomy" id="412755"/>
    <lineage>
        <taxon>unclassified sequences</taxon>
        <taxon>metagenomes</taxon>
        <taxon>ecological metagenomes</taxon>
    </lineage>
</organism>
<dbReference type="EMBL" id="BARS01054887">
    <property type="protein sequence ID" value="GAG52313.1"/>
    <property type="molecule type" value="Genomic_DNA"/>
</dbReference>
<proteinExistence type="predicted"/>
<reference evidence="1" key="1">
    <citation type="journal article" date="2014" name="Front. Microbiol.">
        <title>High frequency of phylogenetically diverse reductive dehalogenase-homologous genes in deep subseafloor sedimentary metagenomes.</title>
        <authorList>
            <person name="Kawai M."/>
            <person name="Futagami T."/>
            <person name="Toyoda A."/>
            <person name="Takaki Y."/>
            <person name="Nishi S."/>
            <person name="Hori S."/>
            <person name="Arai W."/>
            <person name="Tsubouchi T."/>
            <person name="Morono Y."/>
            <person name="Uchiyama I."/>
            <person name="Ito T."/>
            <person name="Fujiyama A."/>
            <person name="Inagaki F."/>
            <person name="Takami H."/>
        </authorList>
    </citation>
    <scope>NUCLEOTIDE SEQUENCE</scope>
    <source>
        <strain evidence="1">Expedition CK06-06</strain>
    </source>
</reference>
<feature type="non-terminal residue" evidence="1">
    <location>
        <position position="1"/>
    </location>
</feature>
<evidence type="ECO:0000313" key="1">
    <source>
        <dbReference type="EMBL" id="GAG52313.1"/>
    </source>
</evidence>
<accession>X0YVH6</accession>
<name>X0YVH6_9ZZZZ</name>